<keyword evidence="5" id="KW-1185">Reference proteome</keyword>
<keyword evidence="2" id="KW-0732">Signal</keyword>
<name>A0ABR0KCW1_9EURO</name>
<dbReference type="InterPro" id="IPR014044">
    <property type="entry name" value="CAP_dom"/>
</dbReference>
<feature type="compositionally biased region" description="Low complexity" evidence="1">
    <location>
        <begin position="147"/>
        <end position="160"/>
    </location>
</feature>
<feature type="domain" description="SCP" evidence="3">
    <location>
        <begin position="70"/>
        <end position="217"/>
    </location>
</feature>
<dbReference type="InterPro" id="IPR018244">
    <property type="entry name" value="Allrgn_V5/Tpx1_CS"/>
</dbReference>
<dbReference type="PANTHER" id="PTHR10334">
    <property type="entry name" value="CYSTEINE-RICH SECRETORY PROTEIN-RELATED"/>
    <property type="match status" value="1"/>
</dbReference>
<gene>
    <name evidence="4" type="ORF">LTR24_004164</name>
</gene>
<dbReference type="Proteomes" id="UP001345013">
    <property type="component" value="Unassembled WGS sequence"/>
</dbReference>
<evidence type="ECO:0000256" key="2">
    <source>
        <dbReference type="SAM" id="SignalP"/>
    </source>
</evidence>
<proteinExistence type="predicted"/>
<dbReference type="InterPro" id="IPR035940">
    <property type="entry name" value="CAP_sf"/>
</dbReference>
<feature type="signal peptide" evidence="2">
    <location>
        <begin position="1"/>
        <end position="26"/>
    </location>
</feature>
<dbReference type="PRINTS" id="PR00837">
    <property type="entry name" value="V5TPXLIKE"/>
</dbReference>
<reference evidence="4 5" key="1">
    <citation type="submission" date="2023-08" db="EMBL/GenBank/DDBJ databases">
        <title>Black Yeasts Isolated from many extreme environments.</title>
        <authorList>
            <person name="Coleine C."/>
            <person name="Stajich J.E."/>
            <person name="Selbmann L."/>
        </authorList>
    </citation>
    <scope>NUCLEOTIDE SEQUENCE [LARGE SCALE GENOMIC DNA]</scope>
    <source>
        <strain evidence="4 5">CCFEE 5885</strain>
    </source>
</reference>
<comment type="caution">
    <text evidence="4">The sequence shown here is derived from an EMBL/GenBank/DDBJ whole genome shotgun (WGS) entry which is preliminary data.</text>
</comment>
<dbReference type="SMART" id="SM00198">
    <property type="entry name" value="SCP"/>
    <property type="match status" value="1"/>
</dbReference>
<dbReference type="EMBL" id="JAVRRG010000041">
    <property type="protein sequence ID" value="KAK5093610.1"/>
    <property type="molecule type" value="Genomic_DNA"/>
</dbReference>
<dbReference type="InterPro" id="IPR002413">
    <property type="entry name" value="V5_allergen-like"/>
</dbReference>
<evidence type="ECO:0000259" key="3">
    <source>
        <dbReference type="SMART" id="SM00198"/>
    </source>
</evidence>
<sequence length="298" mass="31035">MLTHTAISISLLSLTLQLLLPTHTLASPQDTDTTTNTITAPTATTIASTKTTYIAAPTTPASPQYTDPLTLRTSLLNSTNLYRYQHNASYIPWNDTLAAYAATYSAQCIWAHSYGPQGYGENLARGYTDITSAVDAWGNERALYNFGSPSSSSSSSSSGDSDSDSVTGFTEETGHFTQLVWKDTQSVGCAVFACDGKNGVGGHMLVCEYWPPGNIQGTTAKTKNVYFETNVQRQAREGEDGFDTYSATVGATGVSGTATAGATPTGTSGAARPLCGGGGGVAVGVGMLVVCWSVLVGI</sequence>
<dbReference type="Pfam" id="PF00188">
    <property type="entry name" value="CAP"/>
    <property type="match status" value="1"/>
</dbReference>
<protein>
    <recommendedName>
        <fullName evidence="3">SCP domain-containing protein</fullName>
    </recommendedName>
</protein>
<evidence type="ECO:0000313" key="4">
    <source>
        <dbReference type="EMBL" id="KAK5093610.1"/>
    </source>
</evidence>
<evidence type="ECO:0000256" key="1">
    <source>
        <dbReference type="SAM" id="MobiDB-lite"/>
    </source>
</evidence>
<dbReference type="PRINTS" id="PR00838">
    <property type="entry name" value="V5ALLERGEN"/>
</dbReference>
<evidence type="ECO:0000313" key="5">
    <source>
        <dbReference type="Proteomes" id="UP001345013"/>
    </source>
</evidence>
<dbReference type="SUPFAM" id="SSF55797">
    <property type="entry name" value="PR-1-like"/>
    <property type="match status" value="1"/>
</dbReference>
<dbReference type="InterPro" id="IPR001283">
    <property type="entry name" value="CRISP-related"/>
</dbReference>
<organism evidence="4 5">
    <name type="scientific">Lithohypha guttulata</name>
    <dbReference type="NCBI Taxonomy" id="1690604"/>
    <lineage>
        <taxon>Eukaryota</taxon>
        <taxon>Fungi</taxon>
        <taxon>Dikarya</taxon>
        <taxon>Ascomycota</taxon>
        <taxon>Pezizomycotina</taxon>
        <taxon>Eurotiomycetes</taxon>
        <taxon>Chaetothyriomycetidae</taxon>
        <taxon>Chaetothyriales</taxon>
        <taxon>Trichomeriaceae</taxon>
        <taxon>Lithohypha</taxon>
    </lineage>
</organism>
<dbReference type="Gene3D" id="3.40.33.10">
    <property type="entry name" value="CAP"/>
    <property type="match status" value="1"/>
</dbReference>
<feature type="chain" id="PRO_5046931256" description="SCP domain-containing protein" evidence="2">
    <location>
        <begin position="27"/>
        <end position="298"/>
    </location>
</feature>
<accession>A0ABR0KCW1</accession>
<feature type="region of interest" description="Disordered" evidence="1">
    <location>
        <begin position="147"/>
        <end position="169"/>
    </location>
</feature>
<dbReference type="PROSITE" id="PS01009">
    <property type="entry name" value="CRISP_1"/>
    <property type="match status" value="1"/>
</dbReference>